<dbReference type="Gene3D" id="3.90.1200.10">
    <property type="match status" value="1"/>
</dbReference>
<sequence length="302" mass="32989">MKQFSLRSRVVGHPSSKAVARQMVAMCPANGRRGLALQRMAYRIVRAVPSLGLRSAGSWPLPISPESWAAIEARIRDVRGPAAGAVLWHLPPADQPQVKFGALFLDSADLPLAFARVLLTRDVPRLAPRVAEGGRTGIRWPMRLEEFCHDGLSVELSTATPAGLHVPVHLGLRAVTDLCADIDDAFGVLERHAYVPDNWTPMHGDLAHWNLRRYRTGDIHLLDWEGSDWAPPHADLARFIMTAPNGRQLAAGLPKALGPELEEAALFWLDRGAKAAEGEVPAWVERKHADQAAVLSDLLAAT</sequence>
<dbReference type="EMBL" id="CP109114">
    <property type="protein sequence ID" value="WSC12226.1"/>
    <property type="molecule type" value="Genomic_DNA"/>
</dbReference>
<reference evidence="3 5" key="2">
    <citation type="submission" date="2022-10" db="EMBL/GenBank/DDBJ databases">
        <title>The complete genomes of actinobacterial strains from the NBC collection.</title>
        <authorList>
            <person name="Joergensen T.S."/>
            <person name="Alvarez Arevalo M."/>
            <person name="Sterndorff E.B."/>
            <person name="Faurdal D."/>
            <person name="Vuksanovic O."/>
            <person name="Mourched A.-S."/>
            <person name="Charusanti P."/>
            <person name="Shaw S."/>
            <person name="Blin K."/>
            <person name="Weber T."/>
        </authorList>
    </citation>
    <scope>NUCLEOTIDE SEQUENCE [LARGE SCALE GENOMIC DNA]</scope>
    <source>
        <strain evidence="3 5">NBC 01769</strain>
    </source>
</reference>
<evidence type="ECO:0000259" key="1">
    <source>
        <dbReference type="Pfam" id="PF01636"/>
    </source>
</evidence>
<evidence type="ECO:0000313" key="5">
    <source>
        <dbReference type="Proteomes" id="UP001330827"/>
    </source>
</evidence>
<dbReference type="Pfam" id="PF01636">
    <property type="entry name" value="APH"/>
    <property type="match status" value="1"/>
</dbReference>
<dbReference type="GO" id="GO:0016740">
    <property type="term" value="F:transferase activity"/>
    <property type="evidence" value="ECO:0007669"/>
    <property type="project" value="UniProtKB-KW"/>
</dbReference>
<dbReference type="InterPro" id="IPR011009">
    <property type="entry name" value="Kinase-like_dom_sf"/>
</dbReference>
<reference evidence="2 4" key="1">
    <citation type="submission" date="2019-06" db="EMBL/GenBank/DDBJ databases">
        <title>Sequencing the genomes of 1000 actinobacteria strains.</title>
        <authorList>
            <person name="Klenk H.-P."/>
        </authorList>
    </citation>
    <scope>NUCLEOTIDE SEQUENCE [LARGE SCALE GENOMIC DNA]</scope>
    <source>
        <strain evidence="2 4">DSM 42059</strain>
    </source>
</reference>
<keyword evidence="5" id="KW-1185">Reference proteome</keyword>
<evidence type="ECO:0000313" key="2">
    <source>
        <dbReference type="EMBL" id="TWG06911.1"/>
    </source>
</evidence>
<organism evidence="2 4">
    <name type="scientific">Streptomyces brevispora</name>
    <dbReference type="NCBI Taxonomy" id="887462"/>
    <lineage>
        <taxon>Bacteria</taxon>
        <taxon>Bacillati</taxon>
        <taxon>Actinomycetota</taxon>
        <taxon>Actinomycetes</taxon>
        <taxon>Kitasatosporales</taxon>
        <taxon>Streptomycetaceae</taxon>
        <taxon>Streptomyces</taxon>
    </lineage>
</organism>
<dbReference type="Proteomes" id="UP000318186">
    <property type="component" value="Unassembled WGS sequence"/>
</dbReference>
<dbReference type="Proteomes" id="UP001330827">
    <property type="component" value="Chromosome"/>
</dbReference>
<keyword evidence="2" id="KW-0808">Transferase</keyword>
<evidence type="ECO:0000313" key="4">
    <source>
        <dbReference type="Proteomes" id="UP000318186"/>
    </source>
</evidence>
<accession>A0A561V5M4</accession>
<gene>
    <name evidence="2" type="ORF">FHX80_115410</name>
    <name evidence="3" type="ORF">OIE64_04795</name>
</gene>
<dbReference type="SUPFAM" id="SSF56112">
    <property type="entry name" value="Protein kinase-like (PK-like)"/>
    <property type="match status" value="1"/>
</dbReference>
<feature type="domain" description="Aminoglycoside phosphotransferase" evidence="1">
    <location>
        <begin position="180"/>
        <end position="266"/>
    </location>
</feature>
<dbReference type="InterPro" id="IPR002575">
    <property type="entry name" value="Aminoglycoside_PTrfase"/>
</dbReference>
<protein>
    <submittedName>
        <fullName evidence="3">Aminoglycoside phosphotransferase family protein</fullName>
    </submittedName>
    <submittedName>
        <fullName evidence="2">Phosphotransferase family enzyme</fullName>
    </submittedName>
</protein>
<proteinExistence type="predicted"/>
<dbReference type="OrthoDB" id="115252at2"/>
<dbReference type="EMBL" id="VIWW01000001">
    <property type="protein sequence ID" value="TWG06911.1"/>
    <property type="molecule type" value="Genomic_DNA"/>
</dbReference>
<evidence type="ECO:0000313" key="3">
    <source>
        <dbReference type="EMBL" id="WSC12226.1"/>
    </source>
</evidence>
<dbReference type="AlphaFoldDB" id="A0A561V5M4"/>
<dbReference type="RefSeq" id="WP_145766597.1">
    <property type="nucleotide sequence ID" value="NZ_CP109114.1"/>
</dbReference>
<name>A0A561V5M4_9ACTN</name>